<feature type="domain" description="DUF4283" evidence="1">
    <location>
        <begin position="1"/>
        <end position="55"/>
    </location>
</feature>
<evidence type="ECO:0000313" key="2">
    <source>
        <dbReference type="EMBL" id="VFU58889.1"/>
    </source>
</evidence>
<dbReference type="Pfam" id="PF14111">
    <property type="entry name" value="DUF4283"/>
    <property type="match status" value="1"/>
</dbReference>
<proteinExistence type="predicted"/>
<accession>A0A6N2MWU5</accession>
<dbReference type="EMBL" id="CAADRP010002007">
    <property type="protein sequence ID" value="VFU58889.1"/>
    <property type="molecule type" value="Genomic_DNA"/>
</dbReference>
<organism evidence="2">
    <name type="scientific">Salix viminalis</name>
    <name type="common">Common osier</name>
    <name type="synonym">Basket willow</name>
    <dbReference type="NCBI Taxonomy" id="40686"/>
    <lineage>
        <taxon>Eukaryota</taxon>
        <taxon>Viridiplantae</taxon>
        <taxon>Streptophyta</taxon>
        <taxon>Embryophyta</taxon>
        <taxon>Tracheophyta</taxon>
        <taxon>Spermatophyta</taxon>
        <taxon>Magnoliopsida</taxon>
        <taxon>eudicotyledons</taxon>
        <taxon>Gunneridae</taxon>
        <taxon>Pentapetalae</taxon>
        <taxon>rosids</taxon>
        <taxon>fabids</taxon>
        <taxon>Malpighiales</taxon>
        <taxon>Salicaceae</taxon>
        <taxon>Saliceae</taxon>
        <taxon>Salix</taxon>
    </lineage>
</organism>
<protein>
    <recommendedName>
        <fullName evidence="1">DUF4283 domain-containing protein</fullName>
    </recommendedName>
</protein>
<reference evidence="2" key="1">
    <citation type="submission" date="2019-03" db="EMBL/GenBank/DDBJ databases">
        <authorList>
            <person name="Mank J."/>
            <person name="Almeida P."/>
        </authorList>
    </citation>
    <scope>NUCLEOTIDE SEQUENCE</scope>
    <source>
        <strain evidence="2">78183</strain>
    </source>
</reference>
<sequence>MNSIANRIWKRFGLEDVTSLANGFTMFHFKTGNELQKVLENGPWMFGGGGKPLFFSNGTPGKVQADEDGWNVQVQAGFVLGRP</sequence>
<evidence type="ECO:0000259" key="1">
    <source>
        <dbReference type="Pfam" id="PF14111"/>
    </source>
</evidence>
<dbReference type="AlphaFoldDB" id="A0A6N2MWU5"/>
<name>A0A6N2MWU5_SALVM</name>
<dbReference type="InterPro" id="IPR025558">
    <property type="entry name" value="DUF4283"/>
</dbReference>
<gene>
    <name evidence="2" type="ORF">SVIM_LOCUS431132</name>
</gene>